<evidence type="ECO:0000313" key="2">
    <source>
        <dbReference type="Proteomes" id="UP001174936"/>
    </source>
</evidence>
<dbReference type="Gene3D" id="1.25.40.20">
    <property type="entry name" value="Ankyrin repeat-containing domain"/>
    <property type="match status" value="1"/>
</dbReference>
<protein>
    <submittedName>
        <fullName evidence="1">Uncharacterized protein</fullName>
    </submittedName>
</protein>
<organism evidence="1 2">
    <name type="scientific">Cercophora newfieldiana</name>
    <dbReference type="NCBI Taxonomy" id="92897"/>
    <lineage>
        <taxon>Eukaryota</taxon>
        <taxon>Fungi</taxon>
        <taxon>Dikarya</taxon>
        <taxon>Ascomycota</taxon>
        <taxon>Pezizomycotina</taxon>
        <taxon>Sordariomycetes</taxon>
        <taxon>Sordariomycetidae</taxon>
        <taxon>Sordariales</taxon>
        <taxon>Lasiosphaeriaceae</taxon>
        <taxon>Cercophora</taxon>
    </lineage>
</organism>
<gene>
    <name evidence="1" type="ORF">B0T16DRAFT_491175</name>
</gene>
<proteinExistence type="predicted"/>
<dbReference type="Proteomes" id="UP001174936">
    <property type="component" value="Unassembled WGS sequence"/>
</dbReference>
<reference evidence="1" key="1">
    <citation type="submission" date="2023-06" db="EMBL/GenBank/DDBJ databases">
        <title>Genome-scale phylogeny and comparative genomics of the fungal order Sordariales.</title>
        <authorList>
            <consortium name="Lawrence Berkeley National Laboratory"/>
            <person name="Hensen N."/>
            <person name="Bonometti L."/>
            <person name="Westerberg I."/>
            <person name="Brannstrom I.O."/>
            <person name="Guillou S."/>
            <person name="Cros-Aarteil S."/>
            <person name="Calhoun S."/>
            <person name="Haridas S."/>
            <person name="Kuo A."/>
            <person name="Mondo S."/>
            <person name="Pangilinan J."/>
            <person name="Riley R."/>
            <person name="Labutti K."/>
            <person name="Andreopoulos B."/>
            <person name="Lipzen A."/>
            <person name="Chen C."/>
            <person name="Yanf M."/>
            <person name="Daum C."/>
            <person name="Ng V."/>
            <person name="Clum A."/>
            <person name="Steindorff A."/>
            <person name="Ohm R."/>
            <person name="Martin F."/>
            <person name="Silar P."/>
            <person name="Natvig D."/>
            <person name="Lalanne C."/>
            <person name="Gautier V."/>
            <person name="Ament-Velasquez S.L."/>
            <person name="Kruys A."/>
            <person name="Hutchinson M.I."/>
            <person name="Powell A.J."/>
            <person name="Barry K."/>
            <person name="Miller A.N."/>
            <person name="Grigoriev I.V."/>
            <person name="Debuchy R."/>
            <person name="Gladieux P."/>
            <person name="Thoren M.H."/>
            <person name="Johannesson H."/>
        </authorList>
    </citation>
    <scope>NUCLEOTIDE SEQUENCE</scope>
    <source>
        <strain evidence="1">SMH2532-1</strain>
    </source>
</reference>
<accession>A0AA40CRB4</accession>
<evidence type="ECO:0000313" key="1">
    <source>
        <dbReference type="EMBL" id="KAK0648365.1"/>
    </source>
</evidence>
<dbReference type="InterPro" id="IPR036770">
    <property type="entry name" value="Ankyrin_rpt-contain_sf"/>
</dbReference>
<sequence>MERPKPTRLVTRGDSKWMLKIWLAVQDGNATALENEVRKQAERWNMTVRDILLQVFEKKTDNTILHLAHLGQDPRAIIQYVFDTEHWNGHEMDLVAFRYAKNNKGRTPFMQVCATGPNPAYNYGVASALDAMQEYGIDHDDKCEHPFSDRDSLSAVHLAFQAQNMNTIKWLHENGRDFTLPAFTLRRSVEGRRAWPVSVASIAVENLFADGVKFLHEGDVKGGKELFHTQALMKHTSDRWKMTTPARYASEMLRPECAINQTLKRWRNDHRA</sequence>
<keyword evidence="2" id="KW-1185">Reference proteome</keyword>
<dbReference type="SUPFAM" id="SSF48403">
    <property type="entry name" value="Ankyrin repeat"/>
    <property type="match status" value="1"/>
</dbReference>
<name>A0AA40CRB4_9PEZI</name>
<dbReference type="AlphaFoldDB" id="A0AA40CRB4"/>
<dbReference type="EMBL" id="JAULSV010000003">
    <property type="protein sequence ID" value="KAK0648365.1"/>
    <property type="molecule type" value="Genomic_DNA"/>
</dbReference>
<comment type="caution">
    <text evidence="1">The sequence shown here is derived from an EMBL/GenBank/DDBJ whole genome shotgun (WGS) entry which is preliminary data.</text>
</comment>